<evidence type="ECO:0000313" key="1">
    <source>
        <dbReference type="EMBL" id="GIY31278.1"/>
    </source>
</evidence>
<reference evidence="1 2" key="1">
    <citation type="submission" date="2021-06" db="EMBL/GenBank/DDBJ databases">
        <title>Caerostris darwini draft genome.</title>
        <authorList>
            <person name="Kono N."/>
            <person name="Arakawa K."/>
        </authorList>
    </citation>
    <scope>NUCLEOTIDE SEQUENCE [LARGE SCALE GENOMIC DNA]</scope>
</reference>
<evidence type="ECO:0000313" key="2">
    <source>
        <dbReference type="Proteomes" id="UP001054837"/>
    </source>
</evidence>
<dbReference type="Proteomes" id="UP001054837">
    <property type="component" value="Unassembled WGS sequence"/>
</dbReference>
<gene>
    <name evidence="1" type="ORF">CDAR_616351</name>
</gene>
<comment type="caution">
    <text evidence="1">The sequence shown here is derived from an EMBL/GenBank/DDBJ whole genome shotgun (WGS) entry which is preliminary data.</text>
</comment>
<sequence>MFKANRGLATPALDPEHHDRLRLVQVAEWFNIVIQSKSDHCILLCGSTQFPDQPVPVHFNSDCMIEFKTLATLIRLHHY</sequence>
<keyword evidence="2" id="KW-1185">Reference proteome</keyword>
<name>A0AAV4SHE7_9ARAC</name>
<accession>A0AAV4SHE7</accession>
<dbReference type="EMBL" id="BPLQ01007626">
    <property type="protein sequence ID" value="GIY31278.1"/>
    <property type="molecule type" value="Genomic_DNA"/>
</dbReference>
<dbReference type="AlphaFoldDB" id="A0AAV4SHE7"/>
<proteinExistence type="predicted"/>
<organism evidence="1 2">
    <name type="scientific">Caerostris darwini</name>
    <dbReference type="NCBI Taxonomy" id="1538125"/>
    <lineage>
        <taxon>Eukaryota</taxon>
        <taxon>Metazoa</taxon>
        <taxon>Ecdysozoa</taxon>
        <taxon>Arthropoda</taxon>
        <taxon>Chelicerata</taxon>
        <taxon>Arachnida</taxon>
        <taxon>Araneae</taxon>
        <taxon>Araneomorphae</taxon>
        <taxon>Entelegynae</taxon>
        <taxon>Araneoidea</taxon>
        <taxon>Araneidae</taxon>
        <taxon>Caerostris</taxon>
    </lineage>
</organism>
<protein>
    <submittedName>
        <fullName evidence="1">Uncharacterized protein</fullName>
    </submittedName>
</protein>